<evidence type="ECO:0000256" key="11">
    <source>
        <dbReference type="ARBA" id="ARBA00023136"/>
    </source>
</evidence>
<keyword evidence="9" id="KW-0067">ATP-binding</keyword>
<evidence type="ECO:0000259" key="17">
    <source>
        <dbReference type="Pfam" id="PF13614"/>
    </source>
</evidence>
<dbReference type="InterPro" id="IPR050445">
    <property type="entry name" value="Bact_polysacc_biosynth/exp"/>
</dbReference>
<evidence type="ECO:0000256" key="13">
    <source>
        <dbReference type="ARBA" id="ARBA00053015"/>
    </source>
</evidence>
<evidence type="ECO:0000259" key="18">
    <source>
        <dbReference type="Pfam" id="PF13807"/>
    </source>
</evidence>
<reference evidence="19 20" key="1">
    <citation type="journal article" date="2024" name="Chem. Sci.">
        <title>Discovery of megapolipeptins by genome mining of a Burkholderiales bacteria collection.</title>
        <authorList>
            <person name="Paulo B.S."/>
            <person name="Recchia M.J.J."/>
            <person name="Lee S."/>
            <person name="Fergusson C.H."/>
            <person name="Romanowski S.B."/>
            <person name="Hernandez A."/>
            <person name="Krull N."/>
            <person name="Liu D.Y."/>
            <person name="Cavanagh H."/>
            <person name="Bos A."/>
            <person name="Gray C.A."/>
            <person name="Murphy B.T."/>
            <person name="Linington R.G."/>
            <person name="Eustaquio A.S."/>
        </authorList>
    </citation>
    <scope>NUCLEOTIDE SEQUENCE [LARGE SCALE GENOMIC DNA]</scope>
    <source>
        <strain evidence="19 20">RL17-350-BIC-A</strain>
    </source>
</reference>
<feature type="transmembrane region" description="Helical" evidence="15">
    <location>
        <begin position="33"/>
        <end position="53"/>
    </location>
</feature>
<feature type="region of interest" description="Disordered" evidence="14">
    <location>
        <begin position="512"/>
        <end position="539"/>
    </location>
</feature>
<dbReference type="RefSeq" id="WP_408178805.1">
    <property type="nucleotide sequence ID" value="NZ_JAQQEZ010000016.1"/>
</dbReference>
<evidence type="ECO:0000256" key="5">
    <source>
        <dbReference type="ARBA" id="ARBA00022679"/>
    </source>
</evidence>
<comment type="caution">
    <text evidence="19">The sequence shown here is derived from an EMBL/GenBank/DDBJ whole genome shotgun (WGS) entry which is preliminary data.</text>
</comment>
<proteinExistence type="inferred from homology"/>
<evidence type="ECO:0000256" key="9">
    <source>
        <dbReference type="ARBA" id="ARBA00022840"/>
    </source>
</evidence>
<evidence type="ECO:0000256" key="6">
    <source>
        <dbReference type="ARBA" id="ARBA00022692"/>
    </source>
</evidence>
<dbReference type="PANTHER" id="PTHR32309:SF32">
    <property type="entry name" value="TYROSINE-PROTEIN KINASE ETK-RELATED"/>
    <property type="match status" value="1"/>
</dbReference>
<evidence type="ECO:0000256" key="1">
    <source>
        <dbReference type="ARBA" id="ARBA00004429"/>
    </source>
</evidence>
<evidence type="ECO:0000256" key="12">
    <source>
        <dbReference type="ARBA" id="ARBA00023137"/>
    </source>
</evidence>
<dbReference type="EC" id="2.7.10.2" evidence="19"/>
<keyword evidence="12" id="KW-0829">Tyrosine-protein kinase</keyword>
<comment type="catalytic activity">
    <reaction evidence="13">
        <text>L-tyrosyl-[protein] + ATP = O-phospho-L-tyrosyl-[protein] + ADP + H(+)</text>
        <dbReference type="Rhea" id="RHEA:10596"/>
        <dbReference type="Rhea" id="RHEA-COMP:10136"/>
        <dbReference type="Rhea" id="RHEA-COMP:20101"/>
        <dbReference type="ChEBI" id="CHEBI:15378"/>
        <dbReference type="ChEBI" id="CHEBI:30616"/>
        <dbReference type="ChEBI" id="CHEBI:46858"/>
        <dbReference type="ChEBI" id="CHEBI:61978"/>
        <dbReference type="ChEBI" id="CHEBI:456216"/>
    </reaction>
</comment>
<protein>
    <submittedName>
        <fullName evidence="19">Polysaccharide biosynthesis tyrosine autokinase</fullName>
        <ecNumber evidence="19">2.7.10.2</ecNumber>
    </submittedName>
</protein>
<dbReference type="NCBIfam" id="TIGR01007">
    <property type="entry name" value="eps_fam"/>
    <property type="match status" value="1"/>
</dbReference>
<evidence type="ECO:0000313" key="20">
    <source>
        <dbReference type="Proteomes" id="UP001629230"/>
    </source>
</evidence>
<keyword evidence="10 15" id="KW-1133">Transmembrane helix</keyword>
<feature type="domain" description="Polysaccharide chain length determinant N-terminal" evidence="16">
    <location>
        <begin position="23"/>
        <end position="110"/>
    </location>
</feature>
<keyword evidence="11 15" id="KW-0472">Membrane</keyword>
<dbReference type="InterPro" id="IPR025669">
    <property type="entry name" value="AAA_dom"/>
</dbReference>
<dbReference type="InterPro" id="IPR032807">
    <property type="entry name" value="GNVR"/>
</dbReference>
<dbReference type="Gene3D" id="3.40.50.300">
    <property type="entry name" value="P-loop containing nucleotide triphosphate hydrolases"/>
    <property type="match status" value="1"/>
</dbReference>
<keyword evidence="3" id="KW-1003">Cell membrane</keyword>
<dbReference type="InterPro" id="IPR005702">
    <property type="entry name" value="Wzc-like_C"/>
</dbReference>
<dbReference type="Pfam" id="PF13807">
    <property type="entry name" value="GNVR"/>
    <property type="match status" value="1"/>
</dbReference>
<dbReference type="InterPro" id="IPR003856">
    <property type="entry name" value="LPS_length_determ_N"/>
</dbReference>
<dbReference type="SUPFAM" id="SSF52540">
    <property type="entry name" value="P-loop containing nucleoside triphosphate hydrolases"/>
    <property type="match status" value="1"/>
</dbReference>
<keyword evidence="5 19" id="KW-0808">Transferase</keyword>
<gene>
    <name evidence="19" type="ORF">PQR57_22575</name>
</gene>
<keyword evidence="20" id="KW-1185">Reference proteome</keyword>
<dbReference type="GO" id="GO:0004715">
    <property type="term" value="F:non-membrane spanning protein tyrosine kinase activity"/>
    <property type="evidence" value="ECO:0007669"/>
    <property type="project" value="UniProtKB-EC"/>
</dbReference>
<sequence length="784" mass="83353">MNSSVSRTAPVGLRNNVDAFSAGELARLIVDNVWLIVGIVAVVTGLAALYAFAATPVYSADALVKVDFPQPNALGQASKTPEQVVPPTLPTEAEIQIIQSRSVIAPVIKKFKQDTSITPNRIPVIGAITSQFATPGEPMPAPIGLGSFAWGGEEASVGSLTVPAWLEDESLTLTALAGGRYRLTDPKGRTLLTGAPGVPSQANGVALTMDRLVARPGTEFTLVRFSDVKAIERFQHQLKVSESGKDTGVVQIIYENTDPELARAIANGIAQGYIASHIAQHRTEALTTRDFIVGELPKLHANLTQAEAELSQYRTASSSMQAGTEAASYLQGSIEFDRQIAMLKVQKAALESHFAANSRDVQTVNSQLELLQNAKSAFEARFDQLPASERRSADLTRNVKVAEDIYVAMVNKSNELAVTQAGTLGNVHIIDTALLPVDPVKPKRPLVIGVGAAGGLIAAFLYVFVRRLWSSALENSLAAERHLNLPVFGHVLFSDEQARLDRAQSLNLQPAKKGLSGRAQQTGAERITGSPPRLAYSGSAPQDPVLAGGRFLLATDGYDDMPLEALRGIRASLQRQIQDAPNNVLVVTGATPGTGKSFISSNLAVLSAEAGKRVLLIDGDMRRGQLAAIMKQTGAGGLAEVLAGQVDVNHVIRNTGVHGLSFIAAGRYPSNPSRLLSTPRMQQLLDRLGELYDVIIVDTPPVLAVSDANLIASLGGSTVLVVRPSAQSERELEDTAQSLDRAGARLIGMIFNAMPRRRSEKRSYGYAAAYAAASAPPPQQHGAS</sequence>
<comment type="subcellular location">
    <subcellularLocation>
        <location evidence="1">Cell inner membrane</location>
        <topology evidence="1">Multi-pass membrane protein</topology>
    </subcellularLocation>
</comment>
<evidence type="ECO:0000259" key="16">
    <source>
        <dbReference type="Pfam" id="PF02706"/>
    </source>
</evidence>
<dbReference type="Pfam" id="PF02706">
    <property type="entry name" value="Wzz"/>
    <property type="match status" value="1"/>
</dbReference>
<evidence type="ECO:0000256" key="8">
    <source>
        <dbReference type="ARBA" id="ARBA00022777"/>
    </source>
</evidence>
<keyword evidence="4" id="KW-0997">Cell inner membrane</keyword>
<keyword evidence="8" id="KW-0418">Kinase</keyword>
<dbReference type="Proteomes" id="UP001629230">
    <property type="component" value="Unassembled WGS sequence"/>
</dbReference>
<dbReference type="PANTHER" id="PTHR32309">
    <property type="entry name" value="TYROSINE-PROTEIN KINASE"/>
    <property type="match status" value="1"/>
</dbReference>
<accession>A0ABW9AWX7</accession>
<name>A0ABW9AWX7_9BURK</name>
<evidence type="ECO:0000256" key="4">
    <source>
        <dbReference type="ARBA" id="ARBA00022519"/>
    </source>
</evidence>
<keyword evidence="7" id="KW-0547">Nucleotide-binding</keyword>
<feature type="domain" description="Tyrosine-protein kinase G-rich" evidence="18">
    <location>
        <begin position="391"/>
        <end position="467"/>
    </location>
</feature>
<dbReference type="CDD" id="cd05387">
    <property type="entry name" value="BY-kinase"/>
    <property type="match status" value="1"/>
</dbReference>
<evidence type="ECO:0000313" key="19">
    <source>
        <dbReference type="EMBL" id="MFM0003797.1"/>
    </source>
</evidence>
<feature type="domain" description="AAA" evidence="17">
    <location>
        <begin position="590"/>
        <end position="712"/>
    </location>
</feature>
<evidence type="ECO:0000256" key="2">
    <source>
        <dbReference type="ARBA" id="ARBA00008883"/>
    </source>
</evidence>
<evidence type="ECO:0000256" key="14">
    <source>
        <dbReference type="SAM" id="MobiDB-lite"/>
    </source>
</evidence>
<dbReference type="Pfam" id="PF23607">
    <property type="entry name" value="WZC_N"/>
    <property type="match status" value="1"/>
</dbReference>
<evidence type="ECO:0000256" key="3">
    <source>
        <dbReference type="ARBA" id="ARBA00022475"/>
    </source>
</evidence>
<evidence type="ECO:0000256" key="10">
    <source>
        <dbReference type="ARBA" id="ARBA00022989"/>
    </source>
</evidence>
<evidence type="ECO:0000256" key="7">
    <source>
        <dbReference type="ARBA" id="ARBA00022741"/>
    </source>
</evidence>
<dbReference type="Pfam" id="PF13614">
    <property type="entry name" value="AAA_31"/>
    <property type="match status" value="1"/>
</dbReference>
<keyword evidence="6 15" id="KW-0812">Transmembrane</keyword>
<evidence type="ECO:0000256" key="15">
    <source>
        <dbReference type="SAM" id="Phobius"/>
    </source>
</evidence>
<dbReference type="InterPro" id="IPR027417">
    <property type="entry name" value="P-loop_NTPase"/>
</dbReference>
<comment type="similarity">
    <text evidence="2">Belongs to the etk/wzc family.</text>
</comment>
<dbReference type="EMBL" id="JAQQEZ010000016">
    <property type="protein sequence ID" value="MFM0003797.1"/>
    <property type="molecule type" value="Genomic_DNA"/>
</dbReference>
<organism evidence="19 20">
    <name type="scientific">Paraburkholderia dipogonis</name>
    <dbReference type="NCBI Taxonomy" id="1211383"/>
    <lineage>
        <taxon>Bacteria</taxon>
        <taxon>Pseudomonadati</taxon>
        <taxon>Pseudomonadota</taxon>
        <taxon>Betaproteobacteria</taxon>
        <taxon>Burkholderiales</taxon>
        <taxon>Burkholderiaceae</taxon>
        <taxon>Paraburkholderia</taxon>
    </lineage>
</organism>